<name>A0ABU3P920_9BURK</name>
<evidence type="ECO:0000313" key="4">
    <source>
        <dbReference type="Proteomes" id="UP001246372"/>
    </source>
</evidence>
<protein>
    <submittedName>
        <fullName evidence="3">Transglutaminase-like domain-containing protein</fullName>
    </submittedName>
</protein>
<proteinExistence type="inferred from homology"/>
<dbReference type="PANTHER" id="PTHR31350">
    <property type="entry name" value="SI:DKEY-261L7.2"/>
    <property type="match status" value="1"/>
</dbReference>
<evidence type="ECO:0000313" key="3">
    <source>
        <dbReference type="EMBL" id="MDT8998246.1"/>
    </source>
</evidence>
<dbReference type="Pfam" id="PF13369">
    <property type="entry name" value="Transglut_core2"/>
    <property type="match status" value="1"/>
</dbReference>
<dbReference type="Pfam" id="PF13371">
    <property type="entry name" value="TPR_9"/>
    <property type="match status" value="1"/>
</dbReference>
<evidence type="ECO:0000256" key="1">
    <source>
        <dbReference type="ARBA" id="ARBA00007100"/>
    </source>
</evidence>
<gene>
    <name evidence="3" type="ORF">RQP53_03035</name>
</gene>
<organism evidence="3 4">
    <name type="scientific">Roseateles aquae</name>
    <dbReference type="NCBI Taxonomy" id="3077235"/>
    <lineage>
        <taxon>Bacteria</taxon>
        <taxon>Pseudomonadati</taxon>
        <taxon>Pseudomonadota</taxon>
        <taxon>Betaproteobacteria</taxon>
        <taxon>Burkholderiales</taxon>
        <taxon>Sphaerotilaceae</taxon>
        <taxon>Roseateles</taxon>
    </lineage>
</organism>
<dbReference type="PANTHER" id="PTHR31350:SF21">
    <property type="entry name" value="F-BOX ONLY PROTEIN 21"/>
    <property type="match status" value="1"/>
</dbReference>
<dbReference type="InterPro" id="IPR032698">
    <property type="entry name" value="SirB1_N"/>
</dbReference>
<keyword evidence="4" id="KW-1185">Reference proteome</keyword>
<dbReference type="EMBL" id="JAVXZY010000001">
    <property type="protein sequence ID" value="MDT8998246.1"/>
    <property type="molecule type" value="Genomic_DNA"/>
</dbReference>
<reference evidence="3" key="1">
    <citation type="submission" date="2023-09" db="EMBL/GenBank/DDBJ databases">
        <title>Paucibacter sp. APW11 Genome sequencing and assembly.</title>
        <authorList>
            <person name="Kim I."/>
        </authorList>
    </citation>
    <scope>NUCLEOTIDE SEQUENCE</scope>
    <source>
        <strain evidence="3">APW11</strain>
    </source>
</reference>
<feature type="domain" description="Protein SirB1 N-terminal" evidence="2">
    <location>
        <begin position="47"/>
        <end position="204"/>
    </location>
</feature>
<dbReference type="RefSeq" id="WP_315648556.1">
    <property type="nucleotide sequence ID" value="NZ_JAVXZY010000001.1"/>
</dbReference>
<accession>A0ABU3P920</accession>
<comment type="similarity">
    <text evidence="1">Belongs to the UPF0162 family.</text>
</comment>
<evidence type="ECO:0000259" key="2">
    <source>
        <dbReference type="Pfam" id="PF13369"/>
    </source>
</evidence>
<sequence>MSAHLPLRPPSALQYFASLVADDGSLNLLEAAASIAQDAEPRLDVQQVLAEVDALALTLRRRLPADAAALHKLRALNQYFHQELGFAGNVNDYYAASNSYIHQVLRTRRGIPISLSVIYLELAQQLGLRACGVSFPGHFLIKLQLAQGDVILDPFSGQSLSRDALEGYLQPYRERAGIDDPQELPLALFLQNASPRQVLARMLRNLKEIHRSAEHWAALLAVQHRLLLLLPEEFEELRDRAAAFEALGQHAAAAADYADYLQRRPEVADAALLQEKIAWLRSQGGAALH</sequence>
<dbReference type="Proteomes" id="UP001246372">
    <property type="component" value="Unassembled WGS sequence"/>
</dbReference>
<comment type="caution">
    <text evidence="3">The sequence shown here is derived from an EMBL/GenBank/DDBJ whole genome shotgun (WGS) entry which is preliminary data.</text>
</comment>